<keyword evidence="3" id="KW-1185">Reference proteome</keyword>
<sequence length="568" mass="64255">MSSKRVSRIPPDQRRNPRATRPPPSTIDEIGERLNPYDLTDLLTLSALFNVSDEPLQGKVPAARTLLVFALRRLFLLAVLRSKAAEYKTQRITARELDQRWTECMTVDGLHMPEERDTLFTLLLPLMANQLRHQNITLAARAQQVYGHLIASAPQGKKYLDVDQVFADRYGLSLVDLLRFIILLEAWQLSCGEGVDQALHLNSQVERMEVWFALVEGGRPWRLQHLQFTAERFTQALRIPRAVVDAALACLSATVPELRAWQDSHMHLGLTDTPQTIPFALDHRPLVRLKNGQYVLPEGSSLRIAVSHTLLTLLDAAIPADKQDAYNNTRGKALETYLLHLFQDAFPPPARVVSEREYWRTTRERIKGPDLLLLDPRDDRPILIEAKATRTRPTTAPDPTAPRLKRNYGAAFEALHPDKAGRKISDLRAHLSEYKDVQTQIDAASGRPLVIALVHDLPPRAGRLLGRHLRQYPADPLNNASYDMLLMDLIELEMAVHQAKTTGHSLRAILENEIQGVANERCPETHVMSLDKLPEADPEIPLYCMRYPFLFEPWAVVEDEDPDPSSAE</sequence>
<gene>
    <name evidence="2" type="ORF">ACFOSB_08355</name>
</gene>
<proteinExistence type="predicted"/>
<dbReference type="Proteomes" id="UP001595803">
    <property type="component" value="Unassembled WGS sequence"/>
</dbReference>
<accession>A0ABV7Z6F1</accession>
<dbReference type="EMBL" id="JBHRZG010000009">
    <property type="protein sequence ID" value="MFC3832868.1"/>
    <property type="molecule type" value="Genomic_DNA"/>
</dbReference>
<name>A0ABV7Z6F1_9DEIO</name>
<evidence type="ECO:0000256" key="1">
    <source>
        <dbReference type="SAM" id="MobiDB-lite"/>
    </source>
</evidence>
<dbReference type="RefSeq" id="WP_322474760.1">
    <property type="nucleotide sequence ID" value="NZ_JBHRZG010000009.1"/>
</dbReference>
<feature type="region of interest" description="Disordered" evidence="1">
    <location>
        <begin position="1"/>
        <end position="30"/>
    </location>
</feature>
<evidence type="ECO:0000313" key="3">
    <source>
        <dbReference type="Proteomes" id="UP001595803"/>
    </source>
</evidence>
<comment type="caution">
    <text evidence="2">The sequence shown here is derived from an EMBL/GenBank/DDBJ whole genome shotgun (WGS) entry which is preliminary data.</text>
</comment>
<reference evidence="3" key="1">
    <citation type="journal article" date="2019" name="Int. J. Syst. Evol. Microbiol.">
        <title>The Global Catalogue of Microorganisms (GCM) 10K type strain sequencing project: providing services to taxonomists for standard genome sequencing and annotation.</title>
        <authorList>
            <consortium name="The Broad Institute Genomics Platform"/>
            <consortium name="The Broad Institute Genome Sequencing Center for Infectious Disease"/>
            <person name="Wu L."/>
            <person name="Ma J."/>
        </authorList>
    </citation>
    <scope>NUCLEOTIDE SEQUENCE [LARGE SCALE GENOMIC DNA]</scope>
    <source>
        <strain evidence="3">CCTCC AB 2017081</strain>
    </source>
</reference>
<evidence type="ECO:0000313" key="2">
    <source>
        <dbReference type="EMBL" id="MFC3832868.1"/>
    </source>
</evidence>
<protein>
    <recommendedName>
        <fullName evidence="4">Restriction endonuclease</fullName>
    </recommendedName>
</protein>
<organism evidence="2 3">
    <name type="scientific">Deinococcus rufus</name>
    <dbReference type="NCBI Taxonomy" id="2136097"/>
    <lineage>
        <taxon>Bacteria</taxon>
        <taxon>Thermotogati</taxon>
        <taxon>Deinococcota</taxon>
        <taxon>Deinococci</taxon>
        <taxon>Deinococcales</taxon>
        <taxon>Deinococcaceae</taxon>
        <taxon>Deinococcus</taxon>
    </lineage>
</organism>
<evidence type="ECO:0008006" key="4">
    <source>
        <dbReference type="Google" id="ProtNLM"/>
    </source>
</evidence>